<protein>
    <submittedName>
        <fullName evidence="2">Endoplasmic reticulum protein</fullName>
    </submittedName>
</protein>
<sequence length="147" mass="16005">MYRAGRWLRHYVSIEQVTNLVRAKAAASPAVARTLLIDVRSTAEVARTGLIPTAVNIPLPILQDALDPDGAIDDDAFEAAFGVARPEPARSDLIFYCAHGIRSATAADVAERLGYARTYNFAGSWAQWYHTYGGDEADDPTKDTPQP</sequence>
<reference evidence="2 3" key="1">
    <citation type="journal article" date="2013" name="PLoS ONE">
        <title>Predicting the Proteins of Angomonas deanei, Strigomonas culicis and Their Respective Endosymbionts Reveals New Aspects of the Trypanosomatidae Family.</title>
        <authorList>
            <person name="Motta M.C."/>
            <person name="Martins A.C."/>
            <person name="de Souza S.S."/>
            <person name="Catta-Preta C.M."/>
            <person name="Silva R."/>
            <person name="Klein C.C."/>
            <person name="de Almeida L.G."/>
            <person name="de Lima Cunha O."/>
            <person name="Ciapina L.P."/>
            <person name="Brocchi M."/>
            <person name="Colabardini A.C."/>
            <person name="de Araujo Lima B."/>
            <person name="Machado C.R."/>
            <person name="de Almeida Soares C.M."/>
            <person name="Probst C.M."/>
            <person name="de Menezes C.B."/>
            <person name="Thompson C.E."/>
            <person name="Bartholomeu D.C."/>
            <person name="Gradia D.F."/>
            <person name="Pavoni D.P."/>
            <person name="Grisard E.C."/>
            <person name="Fantinatti-Garboggini F."/>
            <person name="Marchini F.K."/>
            <person name="Rodrigues-Luiz G.F."/>
            <person name="Wagner G."/>
            <person name="Goldman G.H."/>
            <person name="Fietto J.L."/>
            <person name="Elias M.C."/>
            <person name="Goldman M.H."/>
            <person name="Sagot M.F."/>
            <person name="Pereira M."/>
            <person name="Stoco P.H."/>
            <person name="de Mendonca-Neto R.P."/>
            <person name="Teixeira S.M."/>
            <person name="Maciel T.E."/>
            <person name="de Oliveira Mendes T.A."/>
            <person name="Urmenyi T.P."/>
            <person name="de Souza W."/>
            <person name="Schenkman S."/>
            <person name="de Vasconcelos A.T."/>
        </authorList>
    </citation>
    <scope>NUCLEOTIDE SEQUENCE [LARGE SCALE GENOMIC DNA]</scope>
</reference>
<name>S9TFQ2_9TRYP</name>
<dbReference type="SMART" id="SM00450">
    <property type="entry name" value="RHOD"/>
    <property type="match status" value="1"/>
</dbReference>
<dbReference type="PROSITE" id="PS50206">
    <property type="entry name" value="RHODANESE_3"/>
    <property type="match status" value="1"/>
</dbReference>
<dbReference type="InterPro" id="IPR001763">
    <property type="entry name" value="Rhodanese-like_dom"/>
</dbReference>
<gene>
    <name evidence="2" type="ORF">STCU_12320</name>
</gene>
<dbReference type="AlphaFoldDB" id="S9TFQ2"/>
<dbReference type="OrthoDB" id="566238at2759"/>
<dbReference type="PANTHER" id="PTHR44086:SF10">
    <property type="entry name" value="THIOSULFATE SULFURTRANSFERASE_RHODANESE-LIKE DOMAIN-CONTAINING PROTEIN 3"/>
    <property type="match status" value="1"/>
</dbReference>
<dbReference type="GO" id="GO:0005739">
    <property type="term" value="C:mitochondrion"/>
    <property type="evidence" value="ECO:0007669"/>
    <property type="project" value="TreeGrafter"/>
</dbReference>
<dbReference type="Proteomes" id="UP000015354">
    <property type="component" value="Unassembled WGS sequence"/>
</dbReference>
<dbReference type="GO" id="GO:0004792">
    <property type="term" value="F:thiosulfate-cyanide sulfurtransferase activity"/>
    <property type="evidence" value="ECO:0007669"/>
    <property type="project" value="TreeGrafter"/>
</dbReference>
<dbReference type="SUPFAM" id="SSF52821">
    <property type="entry name" value="Rhodanese/Cell cycle control phosphatase"/>
    <property type="match status" value="1"/>
</dbReference>
<dbReference type="Pfam" id="PF00581">
    <property type="entry name" value="Rhodanese"/>
    <property type="match status" value="1"/>
</dbReference>
<keyword evidence="3" id="KW-1185">Reference proteome</keyword>
<proteinExistence type="predicted"/>
<dbReference type="Gene3D" id="3.40.250.10">
    <property type="entry name" value="Rhodanese-like domain"/>
    <property type="match status" value="1"/>
</dbReference>
<dbReference type="InterPro" id="IPR036873">
    <property type="entry name" value="Rhodanese-like_dom_sf"/>
</dbReference>
<dbReference type="EMBL" id="ATMH01012523">
    <property type="protein sequence ID" value="EPY15143.1"/>
    <property type="molecule type" value="Genomic_DNA"/>
</dbReference>
<evidence type="ECO:0000313" key="2">
    <source>
        <dbReference type="EMBL" id="EPY15143.1"/>
    </source>
</evidence>
<organism evidence="2 3">
    <name type="scientific">Strigomonas culicis</name>
    <dbReference type="NCBI Taxonomy" id="28005"/>
    <lineage>
        <taxon>Eukaryota</taxon>
        <taxon>Discoba</taxon>
        <taxon>Euglenozoa</taxon>
        <taxon>Kinetoplastea</taxon>
        <taxon>Metakinetoplastina</taxon>
        <taxon>Trypanosomatida</taxon>
        <taxon>Trypanosomatidae</taxon>
        <taxon>Strigomonadinae</taxon>
        <taxon>Strigomonas</taxon>
    </lineage>
</organism>
<evidence type="ECO:0000313" key="3">
    <source>
        <dbReference type="Proteomes" id="UP000015354"/>
    </source>
</evidence>
<feature type="domain" description="Rhodanese" evidence="1">
    <location>
        <begin position="30"/>
        <end position="137"/>
    </location>
</feature>
<comment type="caution">
    <text evidence="2">The sequence shown here is derived from an EMBL/GenBank/DDBJ whole genome shotgun (WGS) entry which is preliminary data.</text>
</comment>
<dbReference type="PANTHER" id="PTHR44086">
    <property type="entry name" value="THIOSULFATE SULFURTRANSFERASE RDL2, MITOCHONDRIAL-RELATED"/>
    <property type="match status" value="1"/>
</dbReference>
<evidence type="ECO:0000259" key="1">
    <source>
        <dbReference type="PROSITE" id="PS50206"/>
    </source>
</evidence>
<accession>S9TFQ2</accession>